<evidence type="ECO:0000256" key="1">
    <source>
        <dbReference type="ARBA" id="ARBA00022729"/>
    </source>
</evidence>
<protein>
    <submittedName>
        <fullName evidence="4">Carboxypeptidase regulatory-like domain-containing protein</fullName>
    </submittedName>
</protein>
<evidence type="ECO:0000313" key="5">
    <source>
        <dbReference type="Proteomes" id="UP000662747"/>
    </source>
</evidence>
<dbReference type="SUPFAM" id="SSF49452">
    <property type="entry name" value="Starch-binding domain-like"/>
    <property type="match status" value="1"/>
</dbReference>
<dbReference type="InterPro" id="IPR013784">
    <property type="entry name" value="Carb-bd-like_fold"/>
</dbReference>
<name>A0ABX7NWV2_9BACT</name>
<accession>A0ABX7NWV2</accession>
<dbReference type="InterPro" id="IPR014755">
    <property type="entry name" value="Cu-Rt/internalin_Ig-like"/>
</dbReference>
<keyword evidence="5" id="KW-1185">Reference proteome</keyword>
<dbReference type="Proteomes" id="UP000662747">
    <property type="component" value="Chromosome"/>
</dbReference>
<dbReference type="RefSeq" id="WP_206724768.1">
    <property type="nucleotide sequence ID" value="NZ_CP071090.1"/>
</dbReference>
<dbReference type="EMBL" id="CP071090">
    <property type="protein sequence ID" value="QSQ23193.1"/>
    <property type="molecule type" value="Genomic_DNA"/>
</dbReference>
<feature type="chain" id="PRO_5045619717" evidence="3">
    <location>
        <begin position="24"/>
        <end position="539"/>
    </location>
</feature>
<sequence length="539" mass="54506">MRLRAAALAVVSLMLLNCGGSSGEEPTVNAESQLPSFVEGLPNLVETDAGTPTTGGQEPSTPTGTVSGQVLDTRFAPLSGVDVTLSAGPVHLSTATASDGTFSFSDLPAGAELLVSLQKAGYAATRVPVTINAEAGAYPLGNGNALVGPLMLAKLDGSVRAAIFTSEGRPANGARAFIEATPAWTNLSRGGAHGELGGSVIAEATAGADGLVTFTGIPSPEELSRLGGLSGSGLSYVITVPAVDSNADGSAESGGLTSVYTARELLQDASARLLVLPAPRSTGTLAIVSSNVPALTGGSQAPSENMLRPGEPLQLVFNQAVQPSSLLVRLTDETGKQSLAVTTSLGLGGQVLSITPTASIAAGREYNVQVRAVSLDNGTSWSSTGFFFGGDAVSARPLGALVAKFTDSNANNQLNAGESVTLTFDQPVGMFGSASPQAFVDADLNASGIIGDSTGERGYAGSGFSVFRNEPVSEPGALFPLTSSGYTTRYVFTYSGPNLTVGAQVHLALSRLPFPFAGLQTTWGQALVTDLQAPLAVGP</sequence>
<reference evidence="4 5" key="1">
    <citation type="submission" date="2021-02" db="EMBL/GenBank/DDBJ databases">
        <title>De Novo genome assembly of isolated myxobacteria.</title>
        <authorList>
            <person name="Stevens D.C."/>
        </authorList>
    </citation>
    <scope>NUCLEOTIDE SEQUENCE [LARGE SCALE GENOMIC DNA]</scope>
    <source>
        <strain evidence="5">SCPEA02</strain>
    </source>
</reference>
<gene>
    <name evidence="4" type="ORF">JY651_50340</name>
</gene>
<evidence type="ECO:0000313" key="4">
    <source>
        <dbReference type="EMBL" id="QSQ23193.1"/>
    </source>
</evidence>
<proteinExistence type="predicted"/>
<evidence type="ECO:0000256" key="2">
    <source>
        <dbReference type="SAM" id="MobiDB-lite"/>
    </source>
</evidence>
<organism evidence="4 5">
    <name type="scientific">Pyxidicoccus parkwayensis</name>
    <dbReference type="NCBI Taxonomy" id="2813578"/>
    <lineage>
        <taxon>Bacteria</taxon>
        <taxon>Pseudomonadati</taxon>
        <taxon>Myxococcota</taxon>
        <taxon>Myxococcia</taxon>
        <taxon>Myxococcales</taxon>
        <taxon>Cystobacterineae</taxon>
        <taxon>Myxococcaceae</taxon>
        <taxon>Pyxidicoccus</taxon>
    </lineage>
</organism>
<feature type="signal peptide" evidence="3">
    <location>
        <begin position="1"/>
        <end position="23"/>
    </location>
</feature>
<feature type="compositionally biased region" description="Polar residues" evidence="2">
    <location>
        <begin position="50"/>
        <end position="67"/>
    </location>
</feature>
<dbReference type="Gene3D" id="2.60.40.1120">
    <property type="entry name" value="Carboxypeptidase-like, regulatory domain"/>
    <property type="match status" value="1"/>
</dbReference>
<feature type="region of interest" description="Disordered" evidence="2">
    <location>
        <begin position="43"/>
        <end position="67"/>
    </location>
</feature>
<evidence type="ECO:0000256" key="3">
    <source>
        <dbReference type="SAM" id="SignalP"/>
    </source>
</evidence>
<keyword evidence="1 3" id="KW-0732">Signal</keyword>
<dbReference type="Pfam" id="PF13620">
    <property type="entry name" value="CarboxypepD_reg"/>
    <property type="match status" value="1"/>
</dbReference>
<dbReference type="Gene3D" id="2.60.40.1220">
    <property type="match status" value="1"/>
</dbReference>